<dbReference type="PRINTS" id="PR00081">
    <property type="entry name" value="GDHRDH"/>
</dbReference>
<dbReference type="SMART" id="SM00822">
    <property type="entry name" value="PKS_KR"/>
    <property type="match status" value="1"/>
</dbReference>
<dbReference type="Gene3D" id="3.40.50.720">
    <property type="entry name" value="NAD(P)-binding Rossmann-like Domain"/>
    <property type="match status" value="1"/>
</dbReference>
<dbReference type="PROSITE" id="PS00061">
    <property type="entry name" value="ADH_SHORT"/>
    <property type="match status" value="1"/>
</dbReference>
<comment type="similarity">
    <text evidence="1 3">Belongs to the short-chain dehydrogenases/reductases (SDR) family.</text>
</comment>
<dbReference type="RefSeq" id="WP_121030022.1">
    <property type="nucleotide sequence ID" value="NZ_RBXT01000001.1"/>
</dbReference>
<dbReference type="InterPro" id="IPR057326">
    <property type="entry name" value="KR_dom"/>
</dbReference>
<dbReference type="PIRSF" id="PIRSF000126">
    <property type="entry name" value="11-beta-HSD1"/>
    <property type="match status" value="1"/>
</dbReference>
<dbReference type="Pfam" id="PF00106">
    <property type="entry name" value="adh_short"/>
    <property type="match status" value="1"/>
</dbReference>
<organism evidence="5 6">
    <name type="scientific">Terracoccus luteus</name>
    <dbReference type="NCBI Taxonomy" id="53356"/>
    <lineage>
        <taxon>Bacteria</taxon>
        <taxon>Bacillati</taxon>
        <taxon>Actinomycetota</taxon>
        <taxon>Actinomycetes</taxon>
        <taxon>Micrococcales</taxon>
        <taxon>Intrasporangiaceae</taxon>
        <taxon>Terracoccus</taxon>
    </lineage>
</organism>
<name>A0A495XQ39_9MICO</name>
<feature type="domain" description="Ketoreductase" evidence="4">
    <location>
        <begin position="2"/>
        <end position="183"/>
    </location>
</feature>
<dbReference type="PANTHER" id="PTHR44196:SF2">
    <property type="entry name" value="SHORT-CHAIN DEHYDROGENASE-RELATED"/>
    <property type="match status" value="1"/>
</dbReference>
<dbReference type="SUPFAM" id="SSF51735">
    <property type="entry name" value="NAD(P)-binding Rossmann-fold domains"/>
    <property type="match status" value="1"/>
</dbReference>
<gene>
    <name evidence="5" type="ORF">DFJ68_0036</name>
</gene>
<comment type="caution">
    <text evidence="5">The sequence shown here is derived from an EMBL/GenBank/DDBJ whole genome shotgun (WGS) entry which is preliminary data.</text>
</comment>
<evidence type="ECO:0000256" key="2">
    <source>
        <dbReference type="ARBA" id="ARBA00023002"/>
    </source>
</evidence>
<accession>A0A495XQ39</accession>
<protein>
    <recommendedName>
        <fullName evidence="4">Ketoreductase domain-containing protein</fullName>
    </recommendedName>
</protein>
<proteinExistence type="inferred from homology"/>
<dbReference type="GO" id="GO:0016491">
    <property type="term" value="F:oxidoreductase activity"/>
    <property type="evidence" value="ECO:0007669"/>
    <property type="project" value="UniProtKB-KW"/>
</dbReference>
<keyword evidence="6" id="KW-1185">Reference proteome</keyword>
<dbReference type="InterPro" id="IPR036291">
    <property type="entry name" value="NAD(P)-bd_dom_sf"/>
</dbReference>
<dbReference type="PRINTS" id="PR00080">
    <property type="entry name" value="SDRFAMILY"/>
</dbReference>
<evidence type="ECO:0000256" key="1">
    <source>
        <dbReference type="ARBA" id="ARBA00006484"/>
    </source>
</evidence>
<evidence type="ECO:0000256" key="3">
    <source>
        <dbReference type="RuleBase" id="RU000363"/>
    </source>
</evidence>
<dbReference type="OrthoDB" id="9797538at2"/>
<keyword evidence="2" id="KW-0560">Oxidoreductase</keyword>
<dbReference type="InterPro" id="IPR002347">
    <property type="entry name" value="SDR_fam"/>
</dbReference>
<evidence type="ECO:0000313" key="6">
    <source>
        <dbReference type="Proteomes" id="UP000278440"/>
    </source>
</evidence>
<reference evidence="5 6" key="1">
    <citation type="submission" date="2018-10" db="EMBL/GenBank/DDBJ databases">
        <title>Sequencing the genomes of 1000 actinobacteria strains.</title>
        <authorList>
            <person name="Klenk H.-P."/>
        </authorList>
    </citation>
    <scope>NUCLEOTIDE SEQUENCE [LARGE SCALE GENOMIC DNA]</scope>
    <source>
        <strain evidence="5 6">DSM 44267</strain>
    </source>
</reference>
<dbReference type="Proteomes" id="UP000278440">
    <property type="component" value="Unassembled WGS sequence"/>
</dbReference>
<evidence type="ECO:0000259" key="4">
    <source>
        <dbReference type="SMART" id="SM00822"/>
    </source>
</evidence>
<sequence length="264" mass="28712">MPTALITGATSGIGHEFAVQLAARGHDLVVVARNTERLEQVAQRLRDVQGVEVEVLTADLSDREALQRVADRVADEGRPVDVVVNNAGYGLKKRFVDNELAVEEAHFDVHARATLVLSHTAARAMRSRDRGTIINVSSVASFLATGTYSAAKSYVTVFTEGLAGELRGTGVQATAVCPGWVTTEFQERAEIGSPGPKFMWLETERVVRQALDDAGRGRVVSVPTAQYKAAVGVLRFVPRALVRRDMRSFSLSRLFRPGRPARTT</sequence>
<dbReference type="EMBL" id="RBXT01000001">
    <property type="protein sequence ID" value="RKT76640.1"/>
    <property type="molecule type" value="Genomic_DNA"/>
</dbReference>
<dbReference type="CDD" id="cd05233">
    <property type="entry name" value="SDR_c"/>
    <property type="match status" value="1"/>
</dbReference>
<dbReference type="PANTHER" id="PTHR44196">
    <property type="entry name" value="DEHYDROGENASE/REDUCTASE SDR FAMILY MEMBER 7B"/>
    <property type="match status" value="1"/>
</dbReference>
<dbReference type="InterPro" id="IPR020904">
    <property type="entry name" value="Sc_DH/Rdtase_CS"/>
</dbReference>
<dbReference type="GO" id="GO:0016020">
    <property type="term" value="C:membrane"/>
    <property type="evidence" value="ECO:0007669"/>
    <property type="project" value="TreeGrafter"/>
</dbReference>
<evidence type="ECO:0000313" key="5">
    <source>
        <dbReference type="EMBL" id="RKT76640.1"/>
    </source>
</evidence>
<dbReference type="AlphaFoldDB" id="A0A495XQ39"/>